<dbReference type="GO" id="GO:0000105">
    <property type="term" value="P:L-histidine biosynthetic process"/>
    <property type="evidence" value="ECO:0007669"/>
    <property type="project" value="TreeGrafter"/>
</dbReference>
<comment type="similarity">
    <text evidence="3">Belongs to the inositol monophosphatase superfamily.</text>
</comment>
<organism evidence="13 14">
    <name type="scientific">Rothia dentocariosa</name>
    <dbReference type="NCBI Taxonomy" id="2047"/>
    <lineage>
        <taxon>Bacteria</taxon>
        <taxon>Bacillati</taxon>
        <taxon>Actinomycetota</taxon>
        <taxon>Actinomycetes</taxon>
        <taxon>Micrococcales</taxon>
        <taxon>Micrococcaceae</taxon>
        <taxon>Rothia</taxon>
    </lineage>
</organism>
<evidence type="ECO:0000256" key="9">
    <source>
        <dbReference type="ARBA" id="ARBA00033209"/>
    </source>
</evidence>
<evidence type="ECO:0000256" key="10">
    <source>
        <dbReference type="ARBA" id="ARBA00049158"/>
    </source>
</evidence>
<evidence type="ECO:0000256" key="6">
    <source>
        <dbReference type="ARBA" id="ARBA00022723"/>
    </source>
</evidence>
<comment type="caution">
    <text evidence="13">The sequence shown here is derived from an EMBL/GenBank/DDBJ whole genome shotgun (WGS) entry which is preliminary data.</text>
</comment>
<dbReference type="Gene3D" id="3.30.540.10">
    <property type="entry name" value="Fructose-1,6-Bisphosphatase, subunit A, domain 1"/>
    <property type="match status" value="1"/>
</dbReference>
<evidence type="ECO:0000256" key="5">
    <source>
        <dbReference type="ARBA" id="ARBA00021697"/>
    </source>
</evidence>
<feature type="binding site" evidence="12">
    <location>
        <position position="87"/>
    </location>
    <ligand>
        <name>Mg(2+)</name>
        <dbReference type="ChEBI" id="CHEBI:18420"/>
        <label>1</label>
        <note>catalytic</note>
    </ligand>
</feature>
<dbReference type="PANTHER" id="PTHR43200">
    <property type="entry name" value="PHOSPHATASE"/>
    <property type="match status" value="1"/>
</dbReference>
<evidence type="ECO:0000313" key="13">
    <source>
        <dbReference type="EMBL" id="PEN17039.1"/>
    </source>
</evidence>
<comment type="catalytic activity">
    <reaction evidence="10">
        <text>L-histidinol phosphate + H2O = L-histidinol + phosphate</text>
        <dbReference type="Rhea" id="RHEA:14465"/>
        <dbReference type="ChEBI" id="CHEBI:15377"/>
        <dbReference type="ChEBI" id="CHEBI:43474"/>
        <dbReference type="ChEBI" id="CHEBI:57699"/>
        <dbReference type="ChEBI" id="CHEBI:57980"/>
        <dbReference type="EC" id="3.1.3.15"/>
    </reaction>
</comment>
<feature type="binding site" evidence="12">
    <location>
        <position position="90"/>
    </location>
    <ligand>
        <name>Mg(2+)</name>
        <dbReference type="ChEBI" id="CHEBI:18420"/>
        <label>2</label>
    </ligand>
</feature>
<dbReference type="FunFam" id="3.30.540.10:FF:000003">
    <property type="entry name" value="Inositol-1-monophosphatase"/>
    <property type="match status" value="1"/>
</dbReference>
<dbReference type="RefSeq" id="WP_048779073.1">
    <property type="nucleotide sequence ID" value="NZ_CAURLQ010000005.1"/>
</dbReference>
<name>A0A2A8D7X5_9MICC</name>
<accession>A0A2A8D7X5</accession>
<evidence type="ECO:0000256" key="4">
    <source>
        <dbReference type="ARBA" id="ARBA00013085"/>
    </source>
</evidence>
<dbReference type="PROSITE" id="PS00629">
    <property type="entry name" value="IMP_1"/>
    <property type="match status" value="1"/>
</dbReference>
<dbReference type="PRINTS" id="PR00377">
    <property type="entry name" value="IMPHPHTASES"/>
</dbReference>
<keyword evidence="8 12" id="KW-0460">Magnesium</keyword>
<evidence type="ECO:0000256" key="7">
    <source>
        <dbReference type="ARBA" id="ARBA00022801"/>
    </source>
</evidence>
<evidence type="ECO:0000256" key="2">
    <source>
        <dbReference type="ARBA" id="ARBA00004970"/>
    </source>
</evidence>
<evidence type="ECO:0000256" key="3">
    <source>
        <dbReference type="ARBA" id="ARBA00009759"/>
    </source>
</evidence>
<gene>
    <name evidence="13" type="ORF">CRM92_03180</name>
</gene>
<dbReference type="AlphaFoldDB" id="A0A2A8D7X5"/>
<dbReference type="EC" id="3.1.3.15" evidence="4"/>
<dbReference type="GO" id="GO:0004401">
    <property type="term" value="F:histidinol-phosphatase activity"/>
    <property type="evidence" value="ECO:0007669"/>
    <property type="project" value="UniProtKB-EC"/>
</dbReference>
<dbReference type="SUPFAM" id="SSF56655">
    <property type="entry name" value="Carbohydrate phosphatase"/>
    <property type="match status" value="1"/>
</dbReference>
<keyword evidence="14" id="KW-1185">Reference proteome</keyword>
<dbReference type="Pfam" id="PF00459">
    <property type="entry name" value="Inositol_P"/>
    <property type="match status" value="1"/>
</dbReference>
<keyword evidence="7" id="KW-0378">Hydrolase</keyword>
<feature type="binding site" evidence="12">
    <location>
        <position position="217"/>
    </location>
    <ligand>
        <name>Mg(2+)</name>
        <dbReference type="ChEBI" id="CHEBI:18420"/>
        <label>1</label>
        <note>catalytic</note>
    </ligand>
</feature>
<evidence type="ECO:0000256" key="8">
    <source>
        <dbReference type="ARBA" id="ARBA00022842"/>
    </source>
</evidence>
<feature type="binding site" evidence="12">
    <location>
        <position position="89"/>
    </location>
    <ligand>
        <name>Mg(2+)</name>
        <dbReference type="ChEBI" id="CHEBI:18420"/>
        <label>1</label>
        <note>catalytic</note>
    </ligand>
</feature>
<dbReference type="InterPro" id="IPR020583">
    <property type="entry name" value="Inositol_monoP_metal-BS"/>
</dbReference>
<evidence type="ECO:0000256" key="1">
    <source>
        <dbReference type="ARBA" id="ARBA00001946"/>
    </source>
</evidence>
<proteinExistence type="inferred from homology"/>
<evidence type="ECO:0000256" key="12">
    <source>
        <dbReference type="PIRSR" id="PIRSR600760-2"/>
    </source>
</evidence>
<dbReference type="Proteomes" id="UP000219947">
    <property type="component" value="Unassembled WGS sequence"/>
</dbReference>
<protein>
    <recommendedName>
        <fullName evidence="5">Histidinol-phosphatase</fullName>
        <ecNumber evidence="4">3.1.3.15</ecNumber>
    </recommendedName>
    <alternativeName>
        <fullName evidence="9">Histidinol-phosphate phosphatase</fullName>
    </alternativeName>
</protein>
<sequence length="270" mass="28804">MNFTTSYTDDLRLAHILADNVDRVSMSRFKDRSFTVEHKSDGTPVTEVDREVEELLRAQLSRVRTRDGIIGEELGSTGTAARQWVIDPIDGTQNFVRGVPVWATLIALLDQGEPVMGLVSAPALQRRWWAAQGTGAYAGKSLTQATRLQVSSVPTVSGASLSYAEFKGWEGLGLGQNFLSLVHAVNRSRAYGDFWSYCLVAEGAVDIACEAQVALHDIAALVPLVREAGGAFTTAAGDDAVTTAQAGGTASTLATNGVLHRSVISQLAPE</sequence>
<dbReference type="EMBL" id="PDEV01000001">
    <property type="protein sequence ID" value="PEN17039.1"/>
    <property type="molecule type" value="Genomic_DNA"/>
</dbReference>
<keyword evidence="6 12" id="KW-0479">Metal-binding</keyword>
<reference evidence="13" key="1">
    <citation type="submission" date="2017-10" db="EMBL/GenBank/DDBJ databases">
        <title>Kefir isolates.</title>
        <authorList>
            <person name="Kim Y."/>
            <person name="Blasche S."/>
        </authorList>
    </citation>
    <scope>NUCLEOTIDE SEQUENCE [LARGE SCALE GENOMIC DNA]</scope>
    <source>
        <strain evidence="13">OG2-2</strain>
    </source>
</reference>
<comment type="function">
    <text evidence="11">Catalyzes the dephosphorylation of histidinol-phosphate to histidinol, the direct precursor of histidine.</text>
</comment>
<comment type="cofactor">
    <cofactor evidence="1 12">
        <name>Mg(2+)</name>
        <dbReference type="ChEBI" id="CHEBI:18420"/>
    </cofactor>
</comment>
<evidence type="ECO:0000256" key="11">
    <source>
        <dbReference type="ARBA" id="ARBA00053547"/>
    </source>
</evidence>
<evidence type="ECO:0000313" key="14">
    <source>
        <dbReference type="Proteomes" id="UP000219947"/>
    </source>
</evidence>
<dbReference type="InterPro" id="IPR051090">
    <property type="entry name" value="Inositol_monoP_superfamily"/>
</dbReference>
<comment type="pathway">
    <text evidence="2">Amino-acid biosynthesis; L-histidine biosynthesis; L-histidine from 5-phospho-alpha-D-ribose 1-diphosphate: step 8/9.</text>
</comment>
<dbReference type="PANTHER" id="PTHR43200:SF6">
    <property type="entry name" value="3'(2'),5'-BISPHOSPHATE NUCLEOTIDASE"/>
    <property type="match status" value="1"/>
</dbReference>
<dbReference type="Gene3D" id="3.40.190.80">
    <property type="match status" value="1"/>
</dbReference>
<dbReference type="GO" id="GO:0046872">
    <property type="term" value="F:metal ion binding"/>
    <property type="evidence" value="ECO:0007669"/>
    <property type="project" value="UniProtKB-KW"/>
</dbReference>
<feature type="binding site" evidence="12">
    <location>
        <position position="72"/>
    </location>
    <ligand>
        <name>Mg(2+)</name>
        <dbReference type="ChEBI" id="CHEBI:18420"/>
        <label>1</label>
        <note>catalytic</note>
    </ligand>
</feature>
<dbReference type="InterPro" id="IPR000760">
    <property type="entry name" value="Inositol_monophosphatase-like"/>
</dbReference>